<organism evidence="8 9">
    <name type="scientific">Macrostomum lignano</name>
    <dbReference type="NCBI Taxonomy" id="282301"/>
    <lineage>
        <taxon>Eukaryota</taxon>
        <taxon>Metazoa</taxon>
        <taxon>Spiralia</taxon>
        <taxon>Lophotrochozoa</taxon>
        <taxon>Platyhelminthes</taxon>
        <taxon>Rhabditophora</taxon>
        <taxon>Macrostomorpha</taxon>
        <taxon>Macrostomida</taxon>
        <taxon>Macrostomidae</taxon>
        <taxon>Macrostomum</taxon>
    </lineage>
</organism>
<dbReference type="Gene3D" id="1.10.238.10">
    <property type="entry name" value="EF-hand"/>
    <property type="match status" value="1"/>
</dbReference>
<dbReference type="WBParaSite" id="maker-uti_cns_0004594-snap-gene-0.1-mRNA-1">
    <property type="protein sequence ID" value="maker-uti_cns_0004594-snap-gene-0.1-mRNA-1"/>
    <property type="gene ID" value="maker-uti_cns_0004594-snap-gene-0.1"/>
</dbReference>
<accession>A0A1I8H6S6</accession>
<evidence type="ECO:0000256" key="3">
    <source>
        <dbReference type="ARBA" id="ARBA00023274"/>
    </source>
</evidence>
<dbReference type="PANTHER" id="PTHR11710">
    <property type="entry name" value="40S RIBOSOMAL PROTEIN S19"/>
    <property type="match status" value="1"/>
</dbReference>
<dbReference type="PANTHER" id="PTHR11710:SF0">
    <property type="entry name" value="40S RIBOSOMAL PROTEIN S19"/>
    <property type="match status" value="1"/>
</dbReference>
<protein>
    <recommendedName>
        <fullName evidence="4">Small ribosomal subunit protein eS19</fullName>
    </recommendedName>
    <alternativeName>
        <fullName evidence="5">40S ribosomal protein S19</fullName>
    </alternativeName>
</protein>
<dbReference type="PRINTS" id="PR00450">
    <property type="entry name" value="RECOVERIN"/>
</dbReference>
<dbReference type="InterPro" id="IPR036388">
    <property type="entry name" value="WH-like_DNA-bd_sf"/>
</dbReference>
<comment type="similarity">
    <text evidence="1">Belongs to the eukaryotic ribosomal protein eS19 family.</text>
</comment>
<evidence type="ECO:0000256" key="1">
    <source>
        <dbReference type="ARBA" id="ARBA00010014"/>
    </source>
</evidence>
<keyword evidence="2" id="KW-0689">Ribosomal protein</keyword>
<keyword evidence="3" id="KW-0687">Ribonucleoprotein</keyword>
<dbReference type="GO" id="GO:0006412">
    <property type="term" value="P:translation"/>
    <property type="evidence" value="ECO:0007669"/>
    <property type="project" value="InterPro"/>
</dbReference>
<dbReference type="PROSITE" id="PS50222">
    <property type="entry name" value="EF_HAND_2"/>
    <property type="match status" value="1"/>
</dbReference>
<evidence type="ECO:0000256" key="4">
    <source>
        <dbReference type="ARBA" id="ARBA00035143"/>
    </source>
</evidence>
<evidence type="ECO:0000259" key="7">
    <source>
        <dbReference type="PROSITE" id="PS50222"/>
    </source>
</evidence>
<dbReference type="SMART" id="SM01413">
    <property type="entry name" value="Ribosomal_S19e"/>
    <property type="match status" value="1"/>
</dbReference>
<evidence type="ECO:0000256" key="2">
    <source>
        <dbReference type="ARBA" id="ARBA00022980"/>
    </source>
</evidence>
<keyword evidence="8" id="KW-1185">Reference proteome</keyword>
<evidence type="ECO:0000313" key="8">
    <source>
        <dbReference type="Proteomes" id="UP000095280"/>
    </source>
</evidence>
<reference evidence="9" key="1">
    <citation type="submission" date="2016-11" db="UniProtKB">
        <authorList>
            <consortium name="WormBaseParasite"/>
        </authorList>
    </citation>
    <scope>IDENTIFICATION</scope>
</reference>
<feature type="domain" description="EF-hand" evidence="7">
    <location>
        <begin position="114"/>
        <end position="149"/>
    </location>
</feature>
<sequence>KRISWNRSSRLEVAASGSRNCRSITTPAAHQAAGAAVALQRTRAPAAVPRLQAALPQRPGNRGATSAASSACCFRLAIRRHFARIVFNWLDVDRRGELPFHRYVAWLSQLARGDLQERLGWIFRLYDVGQDGDLTSEEVRQFLLSVYELQGVGCSRRAKSASGACGRGFPADGRPAAKVEWILKTFNAIVQSRMPSWKVWRCSIPACDTVLQPQADSQPAGRADINAVIVAEALAVHQHNALTEHRQVLGVAGCGASCSRVGDVGSLTEDGPGGEQAAFLWSRAAGPPVQVGDKNGVVCRVCRARPVGAPLAKPSDSNGQRQVGQLEHLRVQVERLIGQQQLVQWQVQLDLRHGSSDLNSLGRPRLSTNSLDSPWKYAGQYVEIPWEKLLTVSAEQNIGRVFGTSSEVLQGATLAPFLFVLLLDWVLWTALPSDDFDGFLLRRRIGRRHGRKAPERAWLRRRPRPPVARPLKAPDLALLSSSVRKRAQRQIDRIWFGRGGIEQSSLIEVLTVPVRHHSASREGRTSGGAEDLPGRPSVRSGPSSSPKCCPNARGLGCGRRWSKPVLLYNAETRTLTATLERQLDSAHSGLLQSVGTEALYDRAKLQRPSIILRRRRLQLEGHAIRAEGYCPQPVQDVLLLTLRAFSRGVRPKPVRPNTCTASYVDCLLQDAGAPDTANGADFVRSQALRRARHLTNPALTVTLHAQAPAKDPHQFVGVKDVNQQKLVRALAAFLKKTGKLPVPEWADVVKLSAANELAPSDSDWFYVRAGSILRHLYIRAPVGVGALTKVYGKVNRRGHRPNHSSRCYRGPLRKCLQGLESMGLVAKDESGGRLLTSQGRRDLDRIAYQVFAEARKK</sequence>
<name>A0A1I8H6S6_9PLAT</name>
<evidence type="ECO:0000256" key="5">
    <source>
        <dbReference type="ARBA" id="ARBA00035466"/>
    </source>
</evidence>
<dbReference type="GO" id="GO:0000028">
    <property type="term" value="P:ribosomal small subunit assembly"/>
    <property type="evidence" value="ECO:0007669"/>
    <property type="project" value="TreeGrafter"/>
</dbReference>
<proteinExistence type="inferred from homology"/>
<dbReference type="SUPFAM" id="SSF47473">
    <property type="entry name" value="EF-hand"/>
    <property type="match status" value="1"/>
</dbReference>
<evidence type="ECO:0000313" key="9">
    <source>
        <dbReference type="WBParaSite" id="maker-uti_cns_0004594-snap-gene-0.1-mRNA-1"/>
    </source>
</evidence>
<dbReference type="InterPro" id="IPR001266">
    <property type="entry name" value="Ribosomal_eS19"/>
</dbReference>
<dbReference type="Pfam" id="PF01090">
    <property type="entry name" value="Ribosomal_S19e"/>
    <property type="match status" value="1"/>
</dbReference>
<dbReference type="SUPFAM" id="SSF46785">
    <property type="entry name" value="Winged helix' DNA-binding domain"/>
    <property type="match status" value="1"/>
</dbReference>
<dbReference type="AlphaFoldDB" id="A0A1I8H6S6"/>
<dbReference type="GO" id="GO:0022627">
    <property type="term" value="C:cytosolic small ribosomal subunit"/>
    <property type="evidence" value="ECO:0007669"/>
    <property type="project" value="TreeGrafter"/>
</dbReference>
<feature type="compositionally biased region" description="Low complexity" evidence="6">
    <location>
        <begin position="534"/>
        <end position="546"/>
    </location>
</feature>
<dbReference type="InterPro" id="IPR036390">
    <property type="entry name" value="WH_DNA-bd_sf"/>
</dbReference>
<dbReference type="GO" id="GO:0003735">
    <property type="term" value="F:structural constituent of ribosome"/>
    <property type="evidence" value="ECO:0007669"/>
    <property type="project" value="InterPro"/>
</dbReference>
<dbReference type="GO" id="GO:0005509">
    <property type="term" value="F:calcium ion binding"/>
    <property type="evidence" value="ECO:0007669"/>
    <property type="project" value="InterPro"/>
</dbReference>
<dbReference type="GO" id="GO:0003723">
    <property type="term" value="F:RNA binding"/>
    <property type="evidence" value="ECO:0007669"/>
    <property type="project" value="TreeGrafter"/>
</dbReference>
<dbReference type="FunFam" id="1.10.10.10:FF:000118">
    <property type="entry name" value="40S ribosomal protein S19"/>
    <property type="match status" value="1"/>
</dbReference>
<dbReference type="Gene3D" id="1.10.10.10">
    <property type="entry name" value="Winged helix-like DNA-binding domain superfamily/Winged helix DNA-binding domain"/>
    <property type="match status" value="1"/>
</dbReference>
<dbReference type="InterPro" id="IPR002048">
    <property type="entry name" value="EF_hand_dom"/>
</dbReference>
<dbReference type="Proteomes" id="UP000095280">
    <property type="component" value="Unplaced"/>
</dbReference>
<dbReference type="InterPro" id="IPR011992">
    <property type="entry name" value="EF-hand-dom_pair"/>
</dbReference>
<feature type="region of interest" description="Disordered" evidence="6">
    <location>
        <begin position="517"/>
        <end position="549"/>
    </location>
</feature>
<evidence type="ECO:0000256" key="6">
    <source>
        <dbReference type="SAM" id="MobiDB-lite"/>
    </source>
</evidence>